<accession>A0A1G9YDH2</accession>
<protein>
    <submittedName>
        <fullName evidence="2">Uncharacterized protein</fullName>
    </submittedName>
</protein>
<sequence length="363" mass="41150">MVQGGLFITLYDEETLRLYLDRGIYGQHMSPEESEPSSYSNHYPTLADYACGREGNHVFFFRDREIYYGGQLVGSDEHGAFFINGQRSPLGRDADAPLVWDESDRDRYDRVEPGLFTVNDEDEEDDAVCQPFLLRFEDDRDLAGTYIQSDQLYFELGEYPYPLPSNTISGMGFCTLTPGETQTMLELMENEPEGHIEPESDEDIELQGEPVPYSPEYGVDDSEDANPESHLEAGVTANPSLLPEFLRPDDAAICRQVPISPFKPRDMDEADVCYFTEDRIQDGTIPNTVIELKNKRAGKGAATQVVRYLKWLHKRLGPEAEQIEVYLYAPSFTGTFNGYIPEEFTDQIQKVDFSGDRQTTLGE</sequence>
<dbReference type="EMBL" id="FNIA01000014">
    <property type="protein sequence ID" value="SDN07100.1"/>
    <property type="molecule type" value="Genomic_DNA"/>
</dbReference>
<organism evidence="2 3">
    <name type="scientific">Haloarchaeobius iranensis</name>
    <dbReference type="NCBI Taxonomy" id="996166"/>
    <lineage>
        <taxon>Archaea</taxon>
        <taxon>Methanobacteriati</taxon>
        <taxon>Methanobacteriota</taxon>
        <taxon>Stenosarchaea group</taxon>
        <taxon>Halobacteria</taxon>
        <taxon>Halobacteriales</taxon>
        <taxon>Halorubellaceae</taxon>
        <taxon>Haloarchaeobius</taxon>
    </lineage>
</organism>
<dbReference type="Gene3D" id="3.40.1350.10">
    <property type="match status" value="1"/>
</dbReference>
<evidence type="ECO:0000313" key="2">
    <source>
        <dbReference type="EMBL" id="SDN07100.1"/>
    </source>
</evidence>
<keyword evidence="3" id="KW-1185">Reference proteome</keyword>
<gene>
    <name evidence="2" type="ORF">SAMN05192554_1146</name>
</gene>
<feature type="region of interest" description="Disordered" evidence="1">
    <location>
        <begin position="192"/>
        <end position="230"/>
    </location>
</feature>
<dbReference type="STRING" id="996166.SAMN05192554_1146"/>
<dbReference type="Proteomes" id="UP000199370">
    <property type="component" value="Unassembled WGS sequence"/>
</dbReference>
<proteinExistence type="predicted"/>
<dbReference type="GO" id="GO:0003676">
    <property type="term" value="F:nucleic acid binding"/>
    <property type="evidence" value="ECO:0007669"/>
    <property type="project" value="InterPro"/>
</dbReference>
<evidence type="ECO:0000313" key="3">
    <source>
        <dbReference type="Proteomes" id="UP000199370"/>
    </source>
</evidence>
<dbReference type="AlphaFoldDB" id="A0A1G9YDH2"/>
<reference evidence="2 3" key="1">
    <citation type="submission" date="2016-10" db="EMBL/GenBank/DDBJ databases">
        <authorList>
            <person name="de Groot N.N."/>
        </authorList>
    </citation>
    <scope>NUCLEOTIDE SEQUENCE [LARGE SCALE GENOMIC DNA]</scope>
    <source>
        <strain evidence="3">EB21,IBRC-M 10013,KCTC 4048</strain>
    </source>
</reference>
<evidence type="ECO:0000256" key="1">
    <source>
        <dbReference type="SAM" id="MobiDB-lite"/>
    </source>
</evidence>
<dbReference type="InterPro" id="IPR011856">
    <property type="entry name" value="tRNA_endonuc-like_dom_sf"/>
</dbReference>
<dbReference type="RefSeq" id="WP_089734371.1">
    <property type="nucleotide sequence ID" value="NZ_FNIA01000014.1"/>
</dbReference>
<name>A0A1G9YDH2_9EURY</name>